<keyword evidence="3" id="KW-0813">Transport</keyword>
<proteinExistence type="inferred from homology"/>
<feature type="transmembrane region" description="Helical" evidence="11">
    <location>
        <begin position="170"/>
        <end position="188"/>
    </location>
</feature>
<keyword evidence="13" id="KW-1185">Reference proteome</keyword>
<name>A0A8S3PTM8_MYTED</name>
<dbReference type="Proteomes" id="UP000683360">
    <property type="component" value="Unassembled WGS sequence"/>
</dbReference>
<evidence type="ECO:0000256" key="2">
    <source>
        <dbReference type="ARBA" id="ARBA00006513"/>
    </source>
</evidence>
<dbReference type="Pfam" id="PF03189">
    <property type="entry name" value="Otopetrin"/>
    <property type="match status" value="1"/>
</dbReference>
<keyword evidence="5 11" id="KW-0812">Transmembrane</keyword>
<comment type="subcellular location">
    <subcellularLocation>
        <location evidence="1">Cell membrane</location>
        <topology evidence="1">Multi-pass membrane protein</topology>
    </subcellularLocation>
</comment>
<dbReference type="PANTHER" id="PTHR21522:SF32">
    <property type="entry name" value="OTOPETRIN-2"/>
    <property type="match status" value="1"/>
</dbReference>
<comment type="caution">
    <text evidence="12">The sequence shown here is derived from an EMBL/GenBank/DDBJ whole genome shotgun (WGS) entry which is preliminary data.</text>
</comment>
<evidence type="ECO:0000256" key="11">
    <source>
        <dbReference type="SAM" id="Phobius"/>
    </source>
</evidence>
<evidence type="ECO:0000256" key="3">
    <source>
        <dbReference type="ARBA" id="ARBA00022448"/>
    </source>
</evidence>
<evidence type="ECO:0000256" key="6">
    <source>
        <dbReference type="ARBA" id="ARBA00022781"/>
    </source>
</evidence>
<evidence type="ECO:0000256" key="7">
    <source>
        <dbReference type="ARBA" id="ARBA00022989"/>
    </source>
</evidence>
<accession>A0A8S3PTM8</accession>
<feature type="transmembrane region" description="Helical" evidence="11">
    <location>
        <begin position="40"/>
        <end position="61"/>
    </location>
</feature>
<reference evidence="12" key="1">
    <citation type="submission" date="2021-03" db="EMBL/GenBank/DDBJ databases">
        <authorList>
            <person name="Bekaert M."/>
        </authorList>
    </citation>
    <scope>NUCLEOTIDE SEQUENCE</scope>
</reference>
<organism evidence="12 13">
    <name type="scientific">Mytilus edulis</name>
    <name type="common">Blue mussel</name>
    <dbReference type="NCBI Taxonomy" id="6550"/>
    <lineage>
        <taxon>Eukaryota</taxon>
        <taxon>Metazoa</taxon>
        <taxon>Spiralia</taxon>
        <taxon>Lophotrochozoa</taxon>
        <taxon>Mollusca</taxon>
        <taxon>Bivalvia</taxon>
        <taxon>Autobranchia</taxon>
        <taxon>Pteriomorphia</taxon>
        <taxon>Mytilida</taxon>
        <taxon>Mytiloidea</taxon>
        <taxon>Mytilidae</taxon>
        <taxon>Mytilinae</taxon>
        <taxon>Mytilus</taxon>
    </lineage>
</organism>
<feature type="transmembrane region" description="Helical" evidence="11">
    <location>
        <begin position="105"/>
        <end position="125"/>
    </location>
</feature>
<evidence type="ECO:0000256" key="8">
    <source>
        <dbReference type="ARBA" id="ARBA00023065"/>
    </source>
</evidence>
<feature type="transmembrane region" description="Helical" evidence="11">
    <location>
        <begin position="208"/>
        <end position="228"/>
    </location>
</feature>
<evidence type="ECO:0000256" key="4">
    <source>
        <dbReference type="ARBA" id="ARBA00022475"/>
    </source>
</evidence>
<gene>
    <name evidence="12" type="ORF">MEDL_2750</name>
</gene>
<keyword evidence="8" id="KW-0406">Ion transport</keyword>
<dbReference type="GO" id="GO:0015252">
    <property type="term" value="F:proton channel activity"/>
    <property type="evidence" value="ECO:0007669"/>
    <property type="project" value="InterPro"/>
</dbReference>
<dbReference type="InterPro" id="IPR004878">
    <property type="entry name" value="Otopetrin"/>
</dbReference>
<evidence type="ECO:0000256" key="9">
    <source>
        <dbReference type="ARBA" id="ARBA00023136"/>
    </source>
</evidence>
<evidence type="ECO:0000313" key="13">
    <source>
        <dbReference type="Proteomes" id="UP000683360"/>
    </source>
</evidence>
<dbReference type="GO" id="GO:0005886">
    <property type="term" value="C:plasma membrane"/>
    <property type="evidence" value="ECO:0007669"/>
    <property type="project" value="UniProtKB-SubCell"/>
</dbReference>
<evidence type="ECO:0000256" key="5">
    <source>
        <dbReference type="ARBA" id="ARBA00022692"/>
    </source>
</evidence>
<evidence type="ECO:0000313" key="12">
    <source>
        <dbReference type="EMBL" id="CAG2187259.1"/>
    </source>
</evidence>
<dbReference type="PANTHER" id="PTHR21522">
    <property type="entry name" value="PROTON CHANNEL OTOP"/>
    <property type="match status" value="1"/>
</dbReference>
<sequence>MEHLDEHEVAVLSVDETAGSLTVNSEGQGINETNTNRRNCLWSIIFSTIVLPTTAGDLLPGENESQHSRDGKISSLVALKTAVGILIVLMYIRNYYTTSETPLKLNHYLILFSALGSEVFFGLNFAASVDKEGKETILYTVNNVLQFITTFVQTVLIIQMKDYKKIDNESVSCTFLFLALVNFGLWLYDTFLEAVYFDNLHYTTLYYGQTTTLTIRHLFVPMVIFYRFKCFLSFFELSAFTPPFVDRLLGAVDKIKIKVCCCQTRQRYEEI</sequence>
<feature type="transmembrane region" description="Helical" evidence="11">
    <location>
        <begin position="73"/>
        <end position="93"/>
    </location>
</feature>
<keyword evidence="7 11" id="KW-1133">Transmembrane helix</keyword>
<evidence type="ECO:0000256" key="10">
    <source>
        <dbReference type="ARBA" id="ARBA00023303"/>
    </source>
</evidence>
<dbReference type="OrthoDB" id="10384101at2759"/>
<evidence type="ECO:0000256" key="1">
    <source>
        <dbReference type="ARBA" id="ARBA00004651"/>
    </source>
</evidence>
<keyword evidence="6" id="KW-0375">Hydrogen ion transport</keyword>
<comment type="similarity">
    <text evidence="2">Belongs to the otopetrin family.</text>
</comment>
<feature type="transmembrane region" description="Helical" evidence="11">
    <location>
        <begin position="137"/>
        <end position="158"/>
    </location>
</feature>
<keyword evidence="4" id="KW-1003">Cell membrane</keyword>
<protein>
    <submittedName>
        <fullName evidence="12">Uncharacterized protein</fullName>
    </submittedName>
</protein>
<keyword evidence="9 11" id="KW-0472">Membrane</keyword>
<keyword evidence="10" id="KW-0407">Ion channel</keyword>
<dbReference type="AlphaFoldDB" id="A0A8S3PTM8"/>
<dbReference type="EMBL" id="CAJPWZ010000162">
    <property type="protein sequence ID" value="CAG2187259.1"/>
    <property type="molecule type" value="Genomic_DNA"/>
</dbReference>